<dbReference type="Gene3D" id="3.30.1520.10">
    <property type="entry name" value="Phox-like domain"/>
    <property type="match status" value="1"/>
</dbReference>
<accession>A0A329T232</accession>
<dbReference type="GO" id="GO:0035091">
    <property type="term" value="F:phosphatidylinositol binding"/>
    <property type="evidence" value="ECO:0007669"/>
    <property type="project" value="InterPro"/>
</dbReference>
<evidence type="ECO:0000313" key="2">
    <source>
        <dbReference type="EMBL" id="KAG2859969.1"/>
    </source>
</evidence>
<evidence type="ECO:0000313" key="3">
    <source>
        <dbReference type="EMBL" id="KAG2944898.1"/>
    </source>
</evidence>
<dbReference type="Proteomes" id="UP000735874">
    <property type="component" value="Unassembled WGS sequence"/>
</dbReference>
<dbReference type="OrthoDB" id="167043at2759"/>
<evidence type="ECO:0000313" key="7">
    <source>
        <dbReference type="EMBL" id="KAG6970133.1"/>
    </source>
</evidence>
<dbReference type="InterPro" id="IPR036871">
    <property type="entry name" value="PX_dom_sf"/>
</dbReference>
<dbReference type="EMBL" id="MJFZ01000002">
    <property type="protein sequence ID" value="RAW43643.1"/>
    <property type="molecule type" value="Genomic_DNA"/>
</dbReference>
<evidence type="ECO:0000313" key="4">
    <source>
        <dbReference type="EMBL" id="KAG2945140.1"/>
    </source>
</evidence>
<dbReference type="EMBL" id="RCML01000197">
    <property type="protein sequence ID" value="KAG2986142.1"/>
    <property type="molecule type" value="Genomic_DNA"/>
</dbReference>
<proteinExistence type="predicted"/>
<feature type="region of interest" description="Disordered" evidence="1">
    <location>
        <begin position="236"/>
        <end position="261"/>
    </location>
</feature>
<evidence type="ECO:0000256" key="1">
    <source>
        <dbReference type="SAM" id="MobiDB-lite"/>
    </source>
</evidence>
<organism evidence="8 9">
    <name type="scientific">Phytophthora cactorum</name>
    <dbReference type="NCBI Taxonomy" id="29920"/>
    <lineage>
        <taxon>Eukaryota</taxon>
        <taxon>Sar</taxon>
        <taxon>Stramenopiles</taxon>
        <taxon>Oomycota</taxon>
        <taxon>Peronosporomycetes</taxon>
        <taxon>Peronosporales</taxon>
        <taxon>Peronosporaceae</taxon>
        <taxon>Phytophthora</taxon>
    </lineage>
</organism>
<evidence type="ECO:0008006" key="10">
    <source>
        <dbReference type="Google" id="ProtNLM"/>
    </source>
</evidence>
<dbReference type="Proteomes" id="UP000774804">
    <property type="component" value="Unassembled WGS sequence"/>
</dbReference>
<feature type="compositionally biased region" description="Low complexity" evidence="1">
    <location>
        <begin position="251"/>
        <end position="261"/>
    </location>
</feature>
<evidence type="ECO:0000313" key="6">
    <source>
        <dbReference type="EMBL" id="KAG3222859.1"/>
    </source>
</evidence>
<gene>
    <name evidence="7" type="ORF">JG687_00002807</name>
    <name evidence="8" type="ORF">PC110_g134</name>
    <name evidence="2" type="ORF">PC113_g8452</name>
    <name evidence="3" type="ORF">PC115_g100</name>
    <name evidence="4" type="ORF">PC117_g8688</name>
    <name evidence="5" type="ORF">PC118_g7942</name>
    <name evidence="6" type="ORF">PC129_g6461</name>
</gene>
<comment type="caution">
    <text evidence="8">The sequence shown here is derived from an EMBL/GenBank/DDBJ whole genome shotgun (WGS) entry which is preliminary data.</text>
</comment>
<sequence>MPAVLVDDLALDPRQLVERHVKETFACHRPMSFDSSRRGSQRPLRGRNSMPAAVSQLSSDLGSSCTSSFGFIPGHEVIETSVRFLGVTRVAKHCEFKLHVDTGKEQFMLRKRFSQFRDLRLQLLLDSKIADAADEKGRRGECRNGACLQLAQQLGELKFPRRKMKFKMHRDDDIKTARERQAQLQQFVELILAVYRTAPKRQVRCCVNSQCRVLKAIRSFLDIKDLGDDLPDWKSASNGTFSGDEVPILDTPPSTTSNPSPLSKAMIEVATSSVSPTQGKTSAMCLEELYTITEDTDHAPV</sequence>
<dbReference type="EMBL" id="RCMG01000199">
    <property type="protein sequence ID" value="KAG2859969.1"/>
    <property type="molecule type" value="Genomic_DNA"/>
</dbReference>
<dbReference type="EMBL" id="JAENGZ010000080">
    <property type="protein sequence ID" value="KAG6970133.1"/>
    <property type="molecule type" value="Genomic_DNA"/>
</dbReference>
<reference evidence="8 9" key="1">
    <citation type="submission" date="2018-01" db="EMBL/GenBank/DDBJ databases">
        <title>Draft genome of the strawberry crown rot pathogen Phytophthora cactorum.</title>
        <authorList>
            <person name="Armitage A.D."/>
            <person name="Lysoe E."/>
            <person name="Nellist C.F."/>
            <person name="Harrison R.J."/>
            <person name="Brurberg M.B."/>
        </authorList>
    </citation>
    <scope>NUCLEOTIDE SEQUENCE [LARGE SCALE GENOMIC DNA]</scope>
    <source>
        <strain evidence="8 9">10300</strain>
    </source>
</reference>
<dbReference type="EMBL" id="RCMI01000001">
    <property type="protein sequence ID" value="KAG2944898.1"/>
    <property type="molecule type" value="Genomic_DNA"/>
</dbReference>
<keyword evidence="9" id="KW-1185">Reference proteome</keyword>
<reference evidence="2" key="2">
    <citation type="submission" date="2018-10" db="EMBL/GenBank/DDBJ databases">
        <title>Effector identification in a new, highly contiguous assembly of the strawberry crown rot pathogen Phytophthora cactorum.</title>
        <authorList>
            <person name="Armitage A.D."/>
            <person name="Nellist C.F."/>
            <person name="Bates H."/>
            <person name="Vickerstaff R.J."/>
            <person name="Harrison R.J."/>
        </authorList>
    </citation>
    <scope>NUCLEOTIDE SEQUENCE</scope>
    <source>
        <strain evidence="2">15-7</strain>
        <strain evidence="3">4032</strain>
        <strain evidence="4">4040</strain>
        <strain evidence="5">P415</strain>
        <strain evidence="6">P421</strain>
    </source>
</reference>
<dbReference type="SUPFAM" id="SSF64268">
    <property type="entry name" value="PX domain"/>
    <property type="match status" value="1"/>
</dbReference>
<dbReference type="Proteomes" id="UP000688947">
    <property type="component" value="Unassembled WGS sequence"/>
</dbReference>
<evidence type="ECO:0000313" key="5">
    <source>
        <dbReference type="EMBL" id="KAG2986142.1"/>
    </source>
</evidence>
<evidence type="ECO:0000313" key="9">
    <source>
        <dbReference type="Proteomes" id="UP000251314"/>
    </source>
</evidence>
<reference evidence="7" key="3">
    <citation type="submission" date="2021-01" db="EMBL/GenBank/DDBJ databases">
        <title>Phytophthora aleatoria, a newly-described species from Pinus radiata is distinct from Phytophthora cactorum isolates based on comparative genomics.</title>
        <authorList>
            <person name="Mcdougal R."/>
            <person name="Panda P."/>
            <person name="Williams N."/>
            <person name="Studholme D.J."/>
        </authorList>
    </citation>
    <scope>NUCLEOTIDE SEQUENCE</scope>
    <source>
        <strain evidence="7">NZFS 3830</strain>
    </source>
</reference>
<protein>
    <recommendedName>
        <fullName evidence="10">PX domain-containing protein</fullName>
    </recommendedName>
</protein>
<dbReference type="VEuPathDB" id="FungiDB:PC110_g134"/>
<name>A0A329T232_9STRA</name>
<dbReference type="Proteomes" id="UP000736787">
    <property type="component" value="Unassembled WGS sequence"/>
</dbReference>
<dbReference type="Proteomes" id="UP000251314">
    <property type="component" value="Unassembled WGS sequence"/>
</dbReference>
<dbReference type="Proteomes" id="UP000697107">
    <property type="component" value="Unassembled WGS sequence"/>
</dbReference>
<dbReference type="Proteomes" id="UP000760860">
    <property type="component" value="Unassembled WGS sequence"/>
</dbReference>
<evidence type="ECO:0000313" key="8">
    <source>
        <dbReference type="EMBL" id="RAW43643.1"/>
    </source>
</evidence>
<dbReference type="AlphaFoldDB" id="A0A329T232"/>
<dbReference type="EMBL" id="RCMV01000166">
    <property type="protein sequence ID" value="KAG3222859.1"/>
    <property type="molecule type" value="Genomic_DNA"/>
</dbReference>
<dbReference type="EMBL" id="RCMK01000191">
    <property type="protein sequence ID" value="KAG2945140.1"/>
    <property type="molecule type" value="Genomic_DNA"/>
</dbReference>